<dbReference type="EMBL" id="UINC01023854">
    <property type="protein sequence ID" value="SVA96355.1"/>
    <property type="molecule type" value="Genomic_DNA"/>
</dbReference>
<accession>A0A382A4A2</accession>
<proteinExistence type="predicted"/>
<evidence type="ECO:0000313" key="1">
    <source>
        <dbReference type="EMBL" id="SVA96355.1"/>
    </source>
</evidence>
<name>A0A382A4A2_9ZZZZ</name>
<organism evidence="1">
    <name type="scientific">marine metagenome</name>
    <dbReference type="NCBI Taxonomy" id="408172"/>
    <lineage>
        <taxon>unclassified sequences</taxon>
        <taxon>metagenomes</taxon>
        <taxon>ecological metagenomes</taxon>
    </lineage>
</organism>
<gene>
    <name evidence="1" type="ORF">METZ01_LOCUS149209</name>
</gene>
<reference evidence="1" key="1">
    <citation type="submission" date="2018-05" db="EMBL/GenBank/DDBJ databases">
        <authorList>
            <person name="Lanie J.A."/>
            <person name="Ng W.-L."/>
            <person name="Kazmierczak K.M."/>
            <person name="Andrzejewski T.M."/>
            <person name="Davidsen T.M."/>
            <person name="Wayne K.J."/>
            <person name="Tettelin H."/>
            <person name="Glass J.I."/>
            <person name="Rusch D."/>
            <person name="Podicherti R."/>
            <person name="Tsui H.-C.T."/>
            <person name="Winkler M.E."/>
        </authorList>
    </citation>
    <scope>NUCLEOTIDE SEQUENCE</scope>
</reference>
<protein>
    <submittedName>
        <fullName evidence="1">Uncharacterized protein</fullName>
    </submittedName>
</protein>
<dbReference type="AlphaFoldDB" id="A0A382A4A2"/>
<sequence>MEVITKYKNIITKKNRRTIIADALLYPRAAKETVLCITTYQAKPKKRINNQMR</sequence>